<keyword evidence="2" id="KW-1185">Reference proteome</keyword>
<dbReference type="AlphaFoldDB" id="A0AAD2CXN6"/>
<reference evidence="1" key="1">
    <citation type="submission" date="2023-07" db="EMBL/GenBank/DDBJ databases">
        <authorList>
            <consortium name="AG Swart"/>
            <person name="Singh M."/>
            <person name="Singh A."/>
            <person name="Seah K."/>
            <person name="Emmerich C."/>
        </authorList>
    </citation>
    <scope>NUCLEOTIDE SEQUENCE</scope>
    <source>
        <strain evidence="1">DP1</strain>
    </source>
</reference>
<proteinExistence type="predicted"/>
<name>A0AAD2CXN6_EUPCR</name>
<organism evidence="1 2">
    <name type="scientific">Euplotes crassus</name>
    <dbReference type="NCBI Taxonomy" id="5936"/>
    <lineage>
        <taxon>Eukaryota</taxon>
        <taxon>Sar</taxon>
        <taxon>Alveolata</taxon>
        <taxon>Ciliophora</taxon>
        <taxon>Intramacronucleata</taxon>
        <taxon>Spirotrichea</taxon>
        <taxon>Hypotrichia</taxon>
        <taxon>Euplotida</taxon>
        <taxon>Euplotidae</taxon>
        <taxon>Moneuplotes</taxon>
    </lineage>
</organism>
<comment type="caution">
    <text evidence="1">The sequence shown here is derived from an EMBL/GenBank/DDBJ whole genome shotgun (WGS) entry which is preliminary data.</text>
</comment>
<dbReference type="EMBL" id="CAMPGE010015374">
    <property type="protein sequence ID" value="CAI2374001.1"/>
    <property type="molecule type" value="Genomic_DNA"/>
</dbReference>
<sequence length="128" mass="14656">MLMKSLPCKMRLRIGKMPSKNSQVYLEDQHPALPLLLQLNSRDLVVSRNLSIKGDPGCAFLVSCERQKRDHPTILLIYQATGKIPVVFISRFIKLLGLPWEFPLSKVKKKACITFSNHAKKYFFALKI</sequence>
<protein>
    <submittedName>
        <fullName evidence="1">Uncharacterized protein</fullName>
    </submittedName>
</protein>
<gene>
    <name evidence="1" type="ORF">ECRASSUSDP1_LOCUS15350</name>
</gene>
<dbReference type="Proteomes" id="UP001295684">
    <property type="component" value="Unassembled WGS sequence"/>
</dbReference>
<evidence type="ECO:0000313" key="2">
    <source>
        <dbReference type="Proteomes" id="UP001295684"/>
    </source>
</evidence>
<accession>A0AAD2CXN6</accession>
<evidence type="ECO:0000313" key="1">
    <source>
        <dbReference type="EMBL" id="CAI2374001.1"/>
    </source>
</evidence>